<name>A0A0E3EQ41_9CAUD</name>
<dbReference type="Proteomes" id="UP000185280">
    <property type="component" value="Segment"/>
</dbReference>
<evidence type="ECO:0000313" key="4">
    <source>
        <dbReference type="Proteomes" id="UP000185278"/>
    </source>
</evidence>
<dbReference type="OrthoDB" id="25662at10239"/>
<proteinExistence type="predicted"/>
<dbReference type="EMBL" id="KJ019027">
    <property type="protein sequence ID" value="AIX14435.1"/>
    <property type="molecule type" value="Genomic_DNA"/>
</dbReference>
<dbReference type="EMBL" id="KJ019128">
    <property type="protein sequence ID" value="AIX38041.1"/>
    <property type="molecule type" value="Genomic_DNA"/>
</dbReference>
<dbReference type="Proteomes" id="UP000185279">
    <property type="component" value="Segment"/>
</dbReference>
<organism evidence="1 5">
    <name type="scientific">Synechococcus phage ACG-2014c</name>
    <dbReference type="NCBI Taxonomy" id="1079998"/>
    <lineage>
        <taxon>Viruses</taxon>
        <taxon>Duplodnaviria</taxon>
        <taxon>Heunggongvirae</taxon>
        <taxon>Uroviricota</taxon>
        <taxon>Caudoviricetes</taxon>
        <taxon>Pantevenvirales</taxon>
        <taxon>Kyanoviridae</taxon>
        <taxon>Namakavirus</taxon>
        <taxon>Namakavirus smbcm6</taxon>
    </lineage>
</organism>
<dbReference type="Proteomes" id="UP000185278">
    <property type="component" value="Segment"/>
</dbReference>
<dbReference type="EMBL" id="KJ019064">
    <property type="protein sequence ID" value="AIX22809.1"/>
    <property type="molecule type" value="Genomic_DNA"/>
</dbReference>
<reference evidence="4 5" key="1">
    <citation type="submission" date="2013-12" db="EMBL/GenBank/DDBJ databases">
        <title>Ecological redundancy of diverse viral populations within a natural community.</title>
        <authorList>
            <person name="Gregory A.C."/>
            <person name="LaButti K."/>
            <person name="Copeland A."/>
            <person name="Woyke T."/>
            <person name="Sullivan M.B."/>
        </authorList>
    </citation>
    <scope>NUCLEOTIDE SEQUENCE [LARGE SCALE GENOMIC DNA]</scope>
    <source>
        <strain evidence="1">Syn7803C43</strain>
        <strain evidence="2">Syn7803C98</strain>
        <strain evidence="3">Syn7803US88</strain>
    </source>
</reference>
<evidence type="ECO:0000313" key="5">
    <source>
        <dbReference type="Proteomes" id="UP000185279"/>
    </source>
</evidence>
<protein>
    <recommendedName>
        <fullName evidence="6">Gp58</fullName>
    </recommendedName>
</protein>
<evidence type="ECO:0008006" key="6">
    <source>
        <dbReference type="Google" id="ProtNLM"/>
    </source>
</evidence>
<dbReference type="RefSeq" id="YP_007001768.1">
    <property type="nucleotide sequence ID" value="NC_019444.1"/>
</dbReference>
<sequence>MDFDNESADIKFNRGLDLFMESVLKPDSKLRECAHNQKCYTELMYVRSYVLDYLKTLRRDDR</sequence>
<accession>A0A0E3EQ41</accession>
<evidence type="ECO:0000313" key="1">
    <source>
        <dbReference type="EMBL" id="AIX14435.1"/>
    </source>
</evidence>
<evidence type="ECO:0000313" key="3">
    <source>
        <dbReference type="EMBL" id="AIX38041.1"/>
    </source>
</evidence>
<evidence type="ECO:0000313" key="2">
    <source>
        <dbReference type="EMBL" id="AIX22809.1"/>
    </source>
</evidence>
<gene>
    <name evidence="1" type="ORF">Syn7803C43_40</name>
    <name evidence="2" type="ORF">Syn7803C98_41</name>
    <name evidence="3" type="ORF">Syn7803US88_40</name>
</gene>